<evidence type="ECO:0000313" key="1">
    <source>
        <dbReference type="EMBL" id="MBA0694227.1"/>
    </source>
</evidence>
<keyword evidence="2" id="KW-1185">Reference proteome</keyword>
<feature type="non-terminal residue" evidence="1">
    <location>
        <position position="27"/>
    </location>
</feature>
<dbReference type="EMBL" id="JABFAA010000010">
    <property type="protein sequence ID" value="MBA0694227.1"/>
    <property type="molecule type" value="Genomic_DNA"/>
</dbReference>
<reference evidence="1 2" key="1">
    <citation type="journal article" date="2019" name="Genome Biol. Evol.">
        <title>Insights into the evolution of the New World diploid cottons (Gossypium, subgenus Houzingenia) based on genome sequencing.</title>
        <authorList>
            <person name="Grover C.E."/>
            <person name="Arick M.A. 2nd"/>
            <person name="Thrash A."/>
            <person name="Conover J.L."/>
            <person name="Sanders W.S."/>
            <person name="Peterson D.G."/>
            <person name="Frelichowski J.E."/>
            <person name="Scheffler J.A."/>
            <person name="Scheffler B.E."/>
            <person name="Wendel J.F."/>
        </authorList>
    </citation>
    <scope>NUCLEOTIDE SEQUENCE [LARGE SCALE GENOMIC DNA]</scope>
    <source>
        <strain evidence="1">185</strain>
        <tissue evidence="1">Leaf</tissue>
    </source>
</reference>
<evidence type="ECO:0000313" key="2">
    <source>
        <dbReference type="Proteomes" id="UP000593577"/>
    </source>
</evidence>
<protein>
    <submittedName>
        <fullName evidence="1">Uncharacterized protein</fullName>
    </submittedName>
</protein>
<name>A0A7J8Y3U4_GOSAI</name>
<dbReference type="AlphaFoldDB" id="A0A7J8Y3U4"/>
<comment type="caution">
    <text evidence="1">The sequence shown here is derived from an EMBL/GenBank/DDBJ whole genome shotgun (WGS) entry which is preliminary data.</text>
</comment>
<accession>A0A7J8Y3U4</accession>
<gene>
    <name evidence="1" type="ORF">Goari_004543</name>
</gene>
<proteinExistence type="predicted"/>
<sequence length="27" mass="3024">MVAPVWSLLSMQMIEMVSLKVAEFLGL</sequence>
<organism evidence="1 2">
    <name type="scientific">Gossypium aridum</name>
    <name type="common">American cotton</name>
    <name type="synonym">Erioxylum aridum</name>
    <dbReference type="NCBI Taxonomy" id="34290"/>
    <lineage>
        <taxon>Eukaryota</taxon>
        <taxon>Viridiplantae</taxon>
        <taxon>Streptophyta</taxon>
        <taxon>Embryophyta</taxon>
        <taxon>Tracheophyta</taxon>
        <taxon>Spermatophyta</taxon>
        <taxon>Magnoliopsida</taxon>
        <taxon>eudicotyledons</taxon>
        <taxon>Gunneridae</taxon>
        <taxon>Pentapetalae</taxon>
        <taxon>rosids</taxon>
        <taxon>malvids</taxon>
        <taxon>Malvales</taxon>
        <taxon>Malvaceae</taxon>
        <taxon>Malvoideae</taxon>
        <taxon>Gossypium</taxon>
    </lineage>
</organism>
<dbReference type="Proteomes" id="UP000593577">
    <property type="component" value="Unassembled WGS sequence"/>
</dbReference>